<keyword evidence="4" id="KW-1185">Reference proteome</keyword>
<dbReference type="Proteomes" id="UP000053477">
    <property type="component" value="Unassembled WGS sequence"/>
</dbReference>
<dbReference type="Gene3D" id="1.10.510.10">
    <property type="entry name" value="Transferase(Phosphotransferase) domain 1"/>
    <property type="match status" value="1"/>
</dbReference>
<keyword evidence="1" id="KW-0472">Membrane</keyword>
<proteinExistence type="predicted"/>
<dbReference type="InParanoid" id="A0A0H2RIA1"/>
<dbReference type="OrthoDB" id="26722at2759"/>
<dbReference type="InterPro" id="IPR008271">
    <property type="entry name" value="Ser/Thr_kinase_AS"/>
</dbReference>
<evidence type="ECO:0000259" key="2">
    <source>
        <dbReference type="PROSITE" id="PS50011"/>
    </source>
</evidence>
<keyword evidence="1" id="KW-1133">Transmembrane helix</keyword>
<name>A0A0H2RIA1_9AGAM</name>
<dbReference type="InterPro" id="IPR011009">
    <property type="entry name" value="Kinase-like_dom_sf"/>
</dbReference>
<keyword evidence="3" id="KW-0808">Transferase</keyword>
<dbReference type="GO" id="GO:0005737">
    <property type="term" value="C:cytoplasm"/>
    <property type="evidence" value="ECO:0007669"/>
    <property type="project" value="TreeGrafter"/>
</dbReference>
<keyword evidence="1" id="KW-0812">Transmembrane</keyword>
<dbReference type="GO" id="GO:0005524">
    <property type="term" value="F:ATP binding"/>
    <property type="evidence" value="ECO:0007669"/>
    <property type="project" value="InterPro"/>
</dbReference>
<dbReference type="PANTHER" id="PTHR23257">
    <property type="entry name" value="SERINE-THREONINE PROTEIN KINASE"/>
    <property type="match status" value="1"/>
</dbReference>
<dbReference type="PROSITE" id="PS00108">
    <property type="entry name" value="PROTEIN_KINASE_ST"/>
    <property type="match status" value="1"/>
</dbReference>
<evidence type="ECO:0000313" key="4">
    <source>
        <dbReference type="Proteomes" id="UP000053477"/>
    </source>
</evidence>
<dbReference type="AlphaFoldDB" id="A0A0H2RIA1"/>
<dbReference type="Pfam" id="PF00069">
    <property type="entry name" value="Pkinase"/>
    <property type="match status" value="1"/>
</dbReference>
<evidence type="ECO:0000256" key="1">
    <source>
        <dbReference type="SAM" id="Phobius"/>
    </source>
</evidence>
<dbReference type="InterPro" id="IPR050167">
    <property type="entry name" value="Ser_Thr_protein_kinase"/>
</dbReference>
<protein>
    <submittedName>
        <fullName evidence="3">Kinase-like protein</fullName>
    </submittedName>
</protein>
<feature type="domain" description="Protein kinase" evidence="2">
    <location>
        <begin position="1"/>
        <end position="183"/>
    </location>
</feature>
<dbReference type="EMBL" id="KQ085994">
    <property type="protein sequence ID" value="KLO11690.1"/>
    <property type="molecule type" value="Genomic_DNA"/>
</dbReference>
<organism evidence="3 4">
    <name type="scientific">Schizopora paradoxa</name>
    <dbReference type="NCBI Taxonomy" id="27342"/>
    <lineage>
        <taxon>Eukaryota</taxon>
        <taxon>Fungi</taxon>
        <taxon>Dikarya</taxon>
        <taxon>Basidiomycota</taxon>
        <taxon>Agaricomycotina</taxon>
        <taxon>Agaricomycetes</taxon>
        <taxon>Hymenochaetales</taxon>
        <taxon>Schizoporaceae</taxon>
        <taxon>Schizopora</taxon>
    </lineage>
</organism>
<dbReference type="SUPFAM" id="SSF56112">
    <property type="entry name" value="Protein kinase-like (PK-like)"/>
    <property type="match status" value="1"/>
</dbReference>
<keyword evidence="3" id="KW-0418">Kinase</keyword>
<dbReference type="GO" id="GO:0007165">
    <property type="term" value="P:signal transduction"/>
    <property type="evidence" value="ECO:0007669"/>
    <property type="project" value="TreeGrafter"/>
</dbReference>
<dbReference type="InterPro" id="IPR000719">
    <property type="entry name" value="Prot_kinase_dom"/>
</dbReference>
<sequence>LAREIFIWARLDHDNVLPLLGFFTEGDNSMPAFVSEWMERGTLFDFMKTFPRLSLEMCFMASHRLAYLHSMGVVHGDLKSPNILISRDAQPLLADFGLSLALSETMNGTSTTGFASKGTVRWMAKELLVPGDSSSISRPDEQTDIWALGMVIYVSSIAFLYIAFLYTSGRKNCSLLVSANESH</sequence>
<reference evidence="3 4" key="1">
    <citation type="submission" date="2015-04" db="EMBL/GenBank/DDBJ databases">
        <title>Complete genome sequence of Schizopora paradoxa KUC8140, a cosmopolitan wood degrader in East Asia.</title>
        <authorList>
            <consortium name="DOE Joint Genome Institute"/>
            <person name="Min B."/>
            <person name="Park H."/>
            <person name="Jang Y."/>
            <person name="Kim J.-J."/>
            <person name="Kim K.H."/>
            <person name="Pangilinan J."/>
            <person name="Lipzen A."/>
            <person name="Riley R."/>
            <person name="Grigoriev I.V."/>
            <person name="Spatafora J.W."/>
            <person name="Choi I.-G."/>
        </authorList>
    </citation>
    <scope>NUCLEOTIDE SEQUENCE [LARGE SCALE GENOMIC DNA]</scope>
    <source>
        <strain evidence="3 4">KUC8140</strain>
    </source>
</reference>
<dbReference type="GO" id="GO:0004672">
    <property type="term" value="F:protein kinase activity"/>
    <property type="evidence" value="ECO:0007669"/>
    <property type="project" value="InterPro"/>
</dbReference>
<dbReference type="PROSITE" id="PS50011">
    <property type="entry name" value="PROTEIN_KINASE_DOM"/>
    <property type="match status" value="1"/>
</dbReference>
<dbReference type="STRING" id="27342.A0A0H2RIA1"/>
<accession>A0A0H2RIA1</accession>
<feature type="transmembrane region" description="Helical" evidence="1">
    <location>
        <begin position="145"/>
        <end position="166"/>
    </location>
</feature>
<dbReference type="SMART" id="SM00220">
    <property type="entry name" value="S_TKc"/>
    <property type="match status" value="1"/>
</dbReference>
<gene>
    <name evidence="3" type="ORF">SCHPADRAFT_830660</name>
</gene>
<evidence type="ECO:0000313" key="3">
    <source>
        <dbReference type="EMBL" id="KLO11690.1"/>
    </source>
</evidence>
<feature type="non-terminal residue" evidence="3">
    <location>
        <position position="1"/>
    </location>
</feature>